<comment type="caution">
    <text evidence="2">The sequence shown here is derived from an EMBL/GenBank/DDBJ whole genome shotgun (WGS) entry which is preliminary data.</text>
</comment>
<feature type="signal peptide" evidence="1">
    <location>
        <begin position="1"/>
        <end position="27"/>
    </location>
</feature>
<dbReference type="EMBL" id="JAVFWL010000002">
    <property type="protein sequence ID" value="KAK6733811.1"/>
    <property type="molecule type" value="Genomic_DNA"/>
</dbReference>
<name>A0ABR1C9A1_NECAM</name>
<evidence type="ECO:0000313" key="3">
    <source>
        <dbReference type="Proteomes" id="UP001303046"/>
    </source>
</evidence>
<organism evidence="2 3">
    <name type="scientific">Necator americanus</name>
    <name type="common">Human hookworm</name>
    <dbReference type="NCBI Taxonomy" id="51031"/>
    <lineage>
        <taxon>Eukaryota</taxon>
        <taxon>Metazoa</taxon>
        <taxon>Ecdysozoa</taxon>
        <taxon>Nematoda</taxon>
        <taxon>Chromadorea</taxon>
        <taxon>Rhabditida</taxon>
        <taxon>Rhabditina</taxon>
        <taxon>Rhabditomorpha</taxon>
        <taxon>Strongyloidea</taxon>
        <taxon>Ancylostomatidae</taxon>
        <taxon>Bunostominae</taxon>
        <taxon>Necator</taxon>
    </lineage>
</organism>
<dbReference type="Proteomes" id="UP001303046">
    <property type="component" value="Unassembled WGS sequence"/>
</dbReference>
<evidence type="ECO:0000256" key="1">
    <source>
        <dbReference type="SAM" id="SignalP"/>
    </source>
</evidence>
<reference evidence="2 3" key="1">
    <citation type="submission" date="2023-08" db="EMBL/GenBank/DDBJ databases">
        <title>A Necator americanus chromosomal reference genome.</title>
        <authorList>
            <person name="Ilik V."/>
            <person name="Petrzelkova K.J."/>
            <person name="Pardy F."/>
            <person name="Fuh T."/>
            <person name="Niatou-Singa F.S."/>
            <person name="Gouil Q."/>
            <person name="Baker L."/>
            <person name="Ritchie M.E."/>
            <person name="Jex A.R."/>
            <person name="Gazzola D."/>
            <person name="Li H."/>
            <person name="Toshio Fujiwara R."/>
            <person name="Zhan B."/>
            <person name="Aroian R.V."/>
            <person name="Pafco B."/>
            <person name="Schwarz E.M."/>
        </authorList>
    </citation>
    <scope>NUCLEOTIDE SEQUENCE [LARGE SCALE GENOMIC DNA]</scope>
    <source>
        <strain evidence="2 3">Aroian</strain>
        <tissue evidence="2">Whole animal</tissue>
    </source>
</reference>
<protein>
    <submittedName>
        <fullName evidence="2">Uncharacterized protein</fullName>
    </submittedName>
</protein>
<feature type="chain" id="PRO_5046774000" evidence="1">
    <location>
        <begin position="28"/>
        <end position="157"/>
    </location>
</feature>
<evidence type="ECO:0000313" key="2">
    <source>
        <dbReference type="EMBL" id="KAK6733811.1"/>
    </source>
</evidence>
<accession>A0ABR1C9A1</accession>
<sequence>MNPLGMSQRVSLQFVIFGLVVFERVLAHTMACEDQPTIKSVLLPSQTNLVSIYRPRRDEMFGWHESGFEPSTVWPRITANICLDSLQDLCGLLLALSFGSTIPQIESRSVEDDLRKTETNVADPPKDVVAEWNEKISPMKRSVLGVTQQTKNGTVTS</sequence>
<keyword evidence="1" id="KW-0732">Signal</keyword>
<gene>
    <name evidence="2" type="primary">Necator_chrII.g5318</name>
    <name evidence="2" type="ORF">RB195_017525</name>
</gene>
<keyword evidence="3" id="KW-1185">Reference proteome</keyword>
<proteinExistence type="predicted"/>